<gene>
    <name evidence="7" type="ORF">C7416_1011010</name>
</gene>
<evidence type="ECO:0000256" key="1">
    <source>
        <dbReference type="ARBA" id="ARBA00004651"/>
    </source>
</evidence>
<dbReference type="GO" id="GO:0005886">
    <property type="term" value="C:plasma membrane"/>
    <property type="evidence" value="ECO:0007669"/>
    <property type="project" value="UniProtKB-SubCell"/>
</dbReference>
<evidence type="ECO:0000256" key="4">
    <source>
        <dbReference type="ARBA" id="ARBA00022692"/>
    </source>
</evidence>
<evidence type="ECO:0000256" key="6">
    <source>
        <dbReference type="ARBA" id="ARBA00023136"/>
    </source>
</evidence>
<comment type="similarity">
    <text evidence="2">Belongs to the FliP/MopC/SpaP family.</text>
</comment>
<dbReference type="GO" id="GO:0009306">
    <property type="term" value="P:protein secretion"/>
    <property type="evidence" value="ECO:0007669"/>
    <property type="project" value="InterPro"/>
</dbReference>
<dbReference type="Pfam" id="PF00813">
    <property type="entry name" value="FliP"/>
    <property type="match status" value="1"/>
</dbReference>
<dbReference type="PANTHER" id="PTHR30587">
    <property type="entry name" value="FLAGELLAR BIOSYNTHETIC PROTEIN FLIP"/>
    <property type="match status" value="1"/>
</dbReference>
<protein>
    <submittedName>
        <fullName evidence="7">FliP-like protein</fullName>
    </submittedName>
</protein>
<keyword evidence="6" id="KW-0472">Membrane</keyword>
<keyword evidence="3" id="KW-1003">Cell membrane</keyword>
<name>A0A2W7PH27_9BURK</name>
<organism evidence="7 8">
    <name type="scientific">Cupriavidus phytorum</name>
    <dbReference type="NCBI Taxonomy" id="3024399"/>
    <lineage>
        <taxon>Bacteria</taxon>
        <taxon>Pseudomonadati</taxon>
        <taxon>Pseudomonadota</taxon>
        <taxon>Betaproteobacteria</taxon>
        <taxon>Burkholderiales</taxon>
        <taxon>Burkholderiaceae</taxon>
        <taxon>Cupriavidus</taxon>
    </lineage>
</organism>
<proteinExistence type="inferred from homology"/>
<dbReference type="InterPro" id="IPR005838">
    <property type="entry name" value="T3SS_IM_P"/>
</dbReference>
<keyword evidence="8" id="KW-1185">Reference proteome</keyword>
<comment type="caution">
    <text evidence="7">The sequence shown here is derived from an EMBL/GenBank/DDBJ whole genome shotgun (WGS) entry which is preliminary data.</text>
</comment>
<evidence type="ECO:0000256" key="5">
    <source>
        <dbReference type="ARBA" id="ARBA00022989"/>
    </source>
</evidence>
<evidence type="ECO:0000256" key="2">
    <source>
        <dbReference type="ARBA" id="ARBA00006257"/>
    </source>
</evidence>
<comment type="subcellular location">
    <subcellularLocation>
        <location evidence="1">Cell membrane</location>
        <topology evidence="1">Multi-pass membrane protein</topology>
    </subcellularLocation>
</comment>
<reference evidence="7" key="1">
    <citation type="submission" date="2018-06" db="EMBL/GenBank/DDBJ databases">
        <title>Genomic Encyclopedia of Type Strains, Phase IV (KMG-V): Genome sequencing to study the core and pangenomes of soil and plant-associated prokaryotes.</title>
        <authorList>
            <person name="Whitman W."/>
        </authorList>
    </citation>
    <scope>NUCLEOTIDE SEQUENCE [LARGE SCALE GENOMIC DNA]</scope>
    <source>
        <strain evidence="7">MLR2-44</strain>
    </source>
</reference>
<dbReference type="AlphaFoldDB" id="A0A2W7PH27"/>
<dbReference type="PANTHER" id="PTHR30587:SF2">
    <property type="entry name" value="SURFACE PRESENTATION OF ANTIGENS PROTEIN SPAP"/>
    <property type="match status" value="1"/>
</dbReference>
<keyword evidence="4" id="KW-0812">Transmembrane</keyword>
<sequence>MVVDLIVAAILLALGMSMVAPTTISVPFKLLLFVMLEGWTQLIQGLVLSYR</sequence>
<dbReference type="EMBL" id="QKZN01000001">
    <property type="protein sequence ID" value="PZX34723.1"/>
    <property type="molecule type" value="Genomic_DNA"/>
</dbReference>
<evidence type="ECO:0000313" key="8">
    <source>
        <dbReference type="Proteomes" id="UP000249638"/>
    </source>
</evidence>
<evidence type="ECO:0000256" key="3">
    <source>
        <dbReference type="ARBA" id="ARBA00022475"/>
    </source>
</evidence>
<dbReference type="Proteomes" id="UP000249638">
    <property type="component" value="Unassembled WGS sequence"/>
</dbReference>
<evidence type="ECO:0000313" key="7">
    <source>
        <dbReference type="EMBL" id="PZX34723.1"/>
    </source>
</evidence>
<keyword evidence="5" id="KW-1133">Transmembrane helix</keyword>
<accession>A0A2W7PH27</accession>